<keyword evidence="5 9" id="KW-0472">Membrane</keyword>
<keyword evidence="3 9" id="KW-0812">Transmembrane</keyword>
<evidence type="ECO:0000256" key="6">
    <source>
        <dbReference type="ARBA" id="ARBA00023224"/>
    </source>
</evidence>
<dbReference type="RefSeq" id="WP_377471043.1">
    <property type="nucleotide sequence ID" value="NZ_JBHLWN010000060.1"/>
</dbReference>
<feature type="domain" description="HAMP" evidence="11">
    <location>
        <begin position="227"/>
        <end position="280"/>
    </location>
</feature>
<dbReference type="Pfam" id="PF00672">
    <property type="entry name" value="HAMP"/>
    <property type="match status" value="1"/>
</dbReference>
<evidence type="ECO:0000256" key="3">
    <source>
        <dbReference type="ARBA" id="ARBA00022692"/>
    </source>
</evidence>
<proteinExistence type="inferred from homology"/>
<evidence type="ECO:0000256" key="8">
    <source>
        <dbReference type="PROSITE-ProRule" id="PRU00284"/>
    </source>
</evidence>
<dbReference type="InterPro" id="IPR033480">
    <property type="entry name" value="sCache_2"/>
</dbReference>
<comment type="caution">
    <text evidence="12">The sequence shown here is derived from an EMBL/GenBank/DDBJ whole genome shotgun (WGS) entry which is preliminary data.</text>
</comment>
<evidence type="ECO:0000313" key="12">
    <source>
        <dbReference type="EMBL" id="MFC0213718.1"/>
    </source>
</evidence>
<feature type="transmembrane region" description="Helical" evidence="9">
    <location>
        <begin position="203"/>
        <end position="226"/>
    </location>
</feature>
<evidence type="ECO:0000256" key="7">
    <source>
        <dbReference type="ARBA" id="ARBA00029447"/>
    </source>
</evidence>
<dbReference type="CDD" id="cd11386">
    <property type="entry name" value="MCP_signal"/>
    <property type="match status" value="1"/>
</dbReference>
<evidence type="ECO:0000259" key="11">
    <source>
        <dbReference type="PROSITE" id="PS50885"/>
    </source>
</evidence>
<evidence type="ECO:0000256" key="1">
    <source>
        <dbReference type="ARBA" id="ARBA00004651"/>
    </source>
</evidence>
<dbReference type="SMART" id="SM00304">
    <property type="entry name" value="HAMP"/>
    <property type="match status" value="1"/>
</dbReference>
<gene>
    <name evidence="12" type="ORF">ACFFK0_14835</name>
</gene>
<protein>
    <submittedName>
        <fullName evidence="12">Methyl-accepting chemotaxis protein</fullName>
    </submittedName>
</protein>
<dbReference type="EMBL" id="JBHLWN010000060">
    <property type="protein sequence ID" value="MFC0213718.1"/>
    <property type="molecule type" value="Genomic_DNA"/>
</dbReference>
<dbReference type="InterPro" id="IPR004089">
    <property type="entry name" value="MCPsignal_dom"/>
</dbReference>
<evidence type="ECO:0000256" key="2">
    <source>
        <dbReference type="ARBA" id="ARBA00022475"/>
    </source>
</evidence>
<dbReference type="InterPro" id="IPR003660">
    <property type="entry name" value="HAMP_dom"/>
</dbReference>
<comment type="similarity">
    <text evidence="7">Belongs to the methyl-accepting chemotaxis (MCP) protein family.</text>
</comment>
<keyword evidence="2" id="KW-1003">Cell membrane</keyword>
<dbReference type="Pfam" id="PF17200">
    <property type="entry name" value="sCache_2"/>
    <property type="match status" value="1"/>
</dbReference>
<dbReference type="PANTHER" id="PTHR32089:SF114">
    <property type="entry name" value="METHYL-ACCEPTING CHEMOTAXIS PROTEIN MCPB"/>
    <property type="match status" value="1"/>
</dbReference>
<evidence type="ECO:0000256" key="9">
    <source>
        <dbReference type="SAM" id="Phobius"/>
    </source>
</evidence>
<dbReference type="CDD" id="cd06225">
    <property type="entry name" value="HAMP"/>
    <property type="match status" value="1"/>
</dbReference>
<dbReference type="PROSITE" id="PS50885">
    <property type="entry name" value="HAMP"/>
    <property type="match status" value="1"/>
</dbReference>
<dbReference type="Pfam" id="PF00015">
    <property type="entry name" value="MCPsignal"/>
    <property type="match status" value="1"/>
</dbReference>
<evidence type="ECO:0000256" key="4">
    <source>
        <dbReference type="ARBA" id="ARBA00022989"/>
    </source>
</evidence>
<evidence type="ECO:0000259" key="10">
    <source>
        <dbReference type="PROSITE" id="PS50111"/>
    </source>
</evidence>
<name>A0ABV6DM49_9BACL</name>
<sequence length="585" mass="63295">MAKLKSAWRLTIRSKLMLSMLILMIYPALAVGGMSYKQAVAESDELIRSNLRNSVKMAVELARMFEEAEKSGTMSREAAQEEVKKALLGVKGADGKRPINTNIDLGENGYFFILNDKGDELAHPSIEGQNIMNEKTSDGRLFVKELIDNGKQAEGGFTFYDWPLPNSSEEALKITYSLSTPQWGWIICAGSYMQDYNTGADRIFQTVLTTIIICLVLGGIIATLFAQHISGPIKKLSRQAKQFATGDLSTADFKVKNKDEIRDLYVSFEAMYTNLKQLASGLLSSSDTLAQASGELSQAIGETTEAVTQISQAVQQAATSNETQARSIQESAKSMEEMAGGIQRVATTSSTAYEASVMTLKEAEQGNALIEQSSEQMGNVNATVGDLASIVGKLGERSQQIGDIVQVITDISSQTNLLALNASIEAARAGEQGKGFAVVAGEVRKLAERSNESAMQVAELIEAIRSDIEVATKAMHRGEQEVEAGVESIRSTGEAFQRILEATRSVVDQVQEASAAAEQMSASSQQVAASLLEMESMSSLSNDMMHTVSASTEEQLASMEEIAASSESLSRMSEEMQKLAHRFKL</sequence>
<dbReference type="SMART" id="SM00283">
    <property type="entry name" value="MA"/>
    <property type="match status" value="1"/>
</dbReference>
<dbReference type="Gene3D" id="6.10.340.10">
    <property type="match status" value="1"/>
</dbReference>
<evidence type="ECO:0000313" key="13">
    <source>
        <dbReference type="Proteomes" id="UP001589776"/>
    </source>
</evidence>
<keyword evidence="6 8" id="KW-0807">Transducer</keyword>
<organism evidence="12 13">
    <name type="scientific">Paenibacillus chartarius</name>
    <dbReference type="NCBI Taxonomy" id="747481"/>
    <lineage>
        <taxon>Bacteria</taxon>
        <taxon>Bacillati</taxon>
        <taxon>Bacillota</taxon>
        <taxon>Bacilli</taxon>
        <taxon>Bacillales</taxon>
        <taxon>Paenibacillaceae</taxon>
        <taxon>Paenibacillus</taxon>
    </lineage>
</organism>
<dbReference type="Gene3D" id="1.10.287.950">
    <property type="entry name" value="Methyl-accepting chemotaxis protein"/>
    <property type="match status" value="1"/>
</dbReference>
<dbReference type="PANTHER" id="PTHR32089">
    <property type="entry name" value="METHYL-ACCEPTING CHEMOTAXIS PROTEIN MCPB"/>
    <property type="match status" value="1"/>
</dbReference>
<keyword evidence="13" id="KW-1185">Reference proteome</keyword>
<accession>A0ABV6DM49</accession>
<dbReference type="SMART" id="SM01049">
    <property type="entry name" value="Cache_2"/>
    <property type="match status" value="1"/>
</dbReference>
<dbReference type="Proteomes" id="UP001589776">
    <property type="component" value="Unassembled WGS sequence"/>
</dbReference>
<reference evidence="12 13" key="1">
    <citation type="submission" date="2024-09" db="EMBL/GenBank/DDBJ databases">
        <authorList>
            <person name="Sun Q."/>
            <person name="Mori K."/>
        </authorList>
    </citation>
    <scope>NUCLEOTIDE SEQUENCE [LARGE SCALE GENOMIC DNA]</scope>
    <source>
        <strain evidence="12 13">CCM 7759</strain>
    </source>
</reference>
<evidence type="ECO:0000256" key="5">
    <source>
        <dbReference type="ARBA" id="ARBA00023136"/>
    </source>
</evidence>
<keyword evidence="4 9" id="KW-1133">Transmembrane helix</keyword>
<comment type="subcellular location">
    <subcellularLocation>
        <location evidence="1">Cell membrane</location>
        <topology evidence="1">Multi-pass membrane protein</topology>
    </subcellularLocation>
</comment>
<dbReference type="PROSITE" id="PS50111">
    <property type="entry name" value="CHEMOTAXIS_TRANSDUC_2"/>
    <property type="match status" value="1"/>
</dbReference>
<dbReference type="Gene3D" id="3.30.450.20">
    <property type="entry name" value="PAS domain"/>
    <property type="match status" value="1"/>
</dbReference>
<dbReference type="SUPFAM" id="SSF58104">
    <property type="entry name" value="Methyl-accepting chemotaxis protein (MCP) signaling domain"/>
    <property type="match status" value="1"/>
</dbReference>
<feature type="domain" description="Methyl-accepting transducer" evidence="10">
    <location>
        <begin position="299"/>
        <end position="535"/>
    </location>
</feature>